<dbReference type="Pfam" id="PF13302">
    <property type="entry name" value="Acetyltransf_3"/>
    <property type="match status" value="1"/>
</dbReference>
<dbReference type="SUPFAM" id="SSF55729">
    <property type="entry name" value="Acyl-CoA N-acyltransferases (Nat)"/>
    <property type="match status" value="1"/>
</dbReference>
<dbReference type="SUPFAM" id="SSF53756">
    <property type="entry name" value="UDP-Glycosyltransferase/glycogen phosphorylase"/>
    <property type="match status" value="1"/>
</dbReference>
<accession>A0ABR5VS30</accession>
<sequence length="507" mass="57038">MLKIVIRADASSYIGSGHIMRCLVLADRLKLDGHEVTFATRPQNGDLVSLIKQRGFALHELQQPTDWVEPSTTADYAAWLQVSESEDAKECATAFYNPDLVITDHYAIGAKWHEIVKKSHNCKVIAIDDLVRAHNAELIIDQTLLREPSEYSVLNPRTKALTGTEYAIVNPLFSKHHKSQLMLDTKLVDKPRVLLSMGGIDAPNATEHVLAVLRQSISPPETTVLLSPRAPHYNRIKEFAEENSAWVTHVDFVDDMADLMCKHDIAIGAPGSTSWERACVGLPSIVIALADNQQTICKNLEAVGAAISVELNTINKNLMNAYEQLIKNYSEMRAINLKLCDGRGLDRIMKQINKLFNNTLSLRFATSKDIEQVYNWQCEPETRRYALNKNVPSLAEHTTWMTKKLASENDYFYIIELAASKCEKKTPVGVVRLDQSGEETYTISIFITPEHFGKGIARYALMQVDILHPKEFINAVVLKENIASQTLFSRAGYTRVNEEQFTRQPVE</sequence>
<dbReference type="InterPro" id="IPR020023">
    <property type="entry name" value="PseG"/>
</dbReference>
<proteinExistence type="predicted"/>
<evidence type="ECO:0000259" key="1">
    <source>
        <dbReference type="PROSITE" id="PS51186"/>
    </source>
</evidence>
<reference evidence="2 3" key="1">
    <citation type="submission" date="2016-03" db="EMBL/GenBank/DDBJ databases">
        <authorList>
            <person name="Zhang H."/>
            <person name="Liu R."/>
            <person name="Wang M."/>
            <person name="Wang H."/>
            <person name="Wang L."/>
            <person name="Song L."/>
        </authorList>
    </citation>
    <scope>NUCLEOTIDE SEQUENCE [LARGE SCALE GENOMIC DNA]</scope>
    <source>
        <strain evidence="2 3">DSM 16098</strain>
    </source>
</reference>
<dbReference type="EMBL" id="LVCM01000016">
    <property type="protein sequence ID" value="KYL33214.1"/>
    <property type="molecule type" value="Genomic_DNA"/>
</dbReference>
<dbReference type="RefSeq" id="WP_064386180.1">
    <property type="nucleotide sequence ID" value="NZ_LVCM01000016.1"/>
</dbReference>
<dbReference type="Gene3D" id="3.40.50.11190">
    <property type="match status" value="1"/>
</dbReference>
<dbReference type="Pfam" id="PF04101">
    <property type="entry name" value="Glyco_tran_28_C"/>
    <property type="match status" value="1"/>
</dbReference>
<dbReference type="Gene3D" id="3.40.630.30">
    <property type="match status" value="1"/>
</dbReference>
<dbReference type="NCBIfam" id="TIGR03590">
    <property type="entry name" value="PseG"/>
    <property type="match status" value="1"/>
</dbReference>
<organism evidence="2 3">
    <name type="scientific">Pseudoalteromonas agarivorans</name>
    <dbReference type="NCBI Taxonomy" id="176102"/>
    <lineage>
        <taxon>Bacteria</taxon>
        <taxon>Pseudomonadati</taxon>
        <taxon>Pseudomonadota</taxon>
        <taxon>Gammaproteobacteria</taxon>
        <taxon>Alteromonadales</taxon>
        <taxon>Pseudoalteromonadaceae</taxon>
        <taxon>Pseudoalteromonas</taxon>
    </lineage>
</organism>
<dbReference type="PANTHER" id="PTHR21015">
    <property type="entry name" value="UDP-N-ACETYLGLUCOSAMINE--N-ACETYLMURAMYL-(PENTAPEPTIDE) PYROPHOSPHORYL-UNDECAPRENOL N-ACETYLGLUCOSAMINE TRANSFERASE 1"/>
    <property type="match status" value="1"/>
</dbReference>
<dbReference type="PROSITE" id="PS51186">
    <property type="entry name" value="GNAT"/>
    <property type="match status" value="1"/>
</dbReference>
<gene>
    <name evidence="2" type="ORF">A2I98_14370</name>
</gene>
<name>A0ABR5VS30_9GAMM</name>
<protein>
    <recommendedName>
        <fullName evidence="1">N-acetyltransferase domain-containing protein</fullName>
    </recommendedName>
</protein>
<dbReference type="InterPro" id="IPR016181">
    <property type="entry name" value="Acyl_CoA_acyltransferase"/>
</dbReference>
<dbReference type="Proteomes" id="UP000075621">
    <property type="component" value="Unassembled WGS sequence"/>
</dbReference>
<dbReference type="Gene3D" id="3.40.50.2000">
    <property type="entry name" value="Glycogen Phosphorylase B"/>
    <property type="match status" value="1"/>
</dbReference>
<evidence type="ECO:0000313" key="2">
    <source>
        <dbReference type="EMBL" id="KYL33214.1"/>
    </source>
</evidence>
<evidence type="ECO:0000313" key="3">
    <source>
        <dbReference type="Proteomes" id="UP000075621"/>
    </source>
</evidence>
<comment type="caution">
    <text evidence="2">The sequence shown here is derived from an EMBL/GenBank/DDBJ whole genome shotgun (WGS) entry which is preliminary data.</text>
</comment>
<dbReference type="InterPro" id="IPR007235">
    <property type="entry name" value="Glyco_trans_28_C"/>
</dbReference>
<dbReference type="InterPro" id="IPR000182">
    <property type="entry name" value="GNAT_dom"/>
</dbReference>
<dbReference type="PANTHER" id="PTHR21015:SF22">
    <property type="entry name" value="GLYCOSYLTRANSFERASE"/>
    <property type="match status" value="1"/>
</dbReference>
<feature type="domain" description="N-acetyltransferase" evidence="1">
    <location>
        <begin position="360"/>
        <end position="507"/>
    </location>
</feature>